<organism evidence="1 2">
    <name type="scientific">Batrachochytrium dendrobatidis (strain JEL423)</name>
    <dbReference type="NCBI Taxonomy" id="403673"/>
    <lineage>
        <taxon>Eukaryota</taxon>
        <taxon>Fungi</taxon>
        <taxon>Fungi incertae sedis</taxon>
        <taxon>Chytridiomycota</taxon>
        <taxon>Chytridiomycota incertae sedis</taxon>
        <taxon>Chytridiomycetes</taxon>
        <taxon>Rhizophydiales</taxon>
        <taxon>Rhizophydiales incertae sedis</taxon>
        <taxon>Batrachochytrium</taxon>
    </lineage>
</organism>
<gene>
    <name evidence="1" type="ORF">BDEG_26864</name>
</gene>
<dbReference type="EMBL" id="DS022310">
    <property type="protein sequence ID" value="OAJ43508.1"/>
    <property type="molecule type" value="Genomic_DNA"/>
</dbReference>
<reference evidence="1 2" key="2">
    <citation type="submission" date="2016-05" db="EMBL/GenBank/DDBJ databases">
        <title>Lineage-specific infection strategies underlie the spectrum of fungal disease in amphibians.</title>
        <authorList>
            <person name="Cuomo C.A."/>
            <person name="Farrer R.A."/>
            <person name="James T."/>
            <person name="Longcore J."/>
            <person name="Birren B."/>
        </authorList>
    </citation>
    <scope>NUCLEOTIDE SEQUENCE [LARGE SCALE GENOMIC DNA]</scope>
    <source>
        <strain evidence="1 2">JEL423</strain>
    </source>
</reference>
<dbReference type="AlphaFoldDB" id="A0A177WTR6"/>
<protein>
    <submittedName>
        <fullName evidence="1">Uncharacterized protein</fullName>
    </submittedName>
</protein>
<sequence>MIMHARFLGKLQFLQSTLMSTSSQRTALSSRNTSTLQPDQLQKKLTWTQRFGRPLSSFMLFSSIAFIALENLRLQFEHHAMEADDANSLDILRAEQQSLQNQLDKLTQ</sequence>
<dbReference type="OrthoDB" id="2120024at2759"/>
<name>A0A177WTR6_BATDL</name>
<evidence type="ECO:0000313" key="1">
    <source>
        <dbReference type="EMBL" id="OAJ43508.1"/>
    </source>
</evidence>
<reference evidence="1 2" key="1">
    <citation type="submission" date="2006-10" db="EMBL/GenBank/DDBJ databases">
        <title>The Genome Sequence of Batrachochytrium dendrobatidis JEL423.</title>
        <authorList>
            <consortium name="The Broad Institute Genome Sequencing Platform"/>
            <person name="Birren B."/>
            <person name="Lander E."/>
            <person name="Galagan J."/>
            <person name="Cuomo C."/>
            <person name="Devon K."/>
            <person name="Jaffe D."/>
            <person name="Butler J."/>
            <person name="Alvarez P."/>
            <person name="Gnerre S."/>
            <person name="Grabherr M."/>
            <person name="Kleber M."/>
            <person name="Mauceli E."/>
            <person name="Brockman W."/>
            <person name="Young S."/>
            <person name="LaButti K."/>
            <person name="Sykes S."/>
            <person name="DeCaprio D."/>
            <person name="Crawford M."/>
            <person name="Koehrsen M."/>
            <person name="Engels R."/>
            <person name="Montgomery P."/>
            <person name="Pearson M."/>
            <person name="Howarth C."/>
            <person name="Larson L."/>
            <person name="White J."/>
            <person name="O'Leary S."/>
            <person name="Kodira C."/>
            <person name="Zeng Q."/>
            <person name="Yandava C."/>
            <person name="Alvarado L."/>
            <person name="Longcore J."/>
            <person name="James T."/>
        </authorList>
    </citation>
    <scope>NUCLEOTIDE SEQUENCE [LARGE SCALE GENOMIC DNA]</scope>
    <source>
        <strain evidence="1 2">JEL423</strain>
    </source>
</reference>
<dbReference type="VEuPathDB" id="FungiDB:BDEG_26864"/>
<dbReference type="Proteomes" id="UP000077115">
    <property type="component" value="Unassembled WGS sequence"/>
</dbReference>
<evidence type="ECO:0000313" key="2">
    <source>
        <dbReference type="Proteomes" id="UP000077115"/>
    </source>
</evidence>
<proteinExistence type="predicted"/>
<accession>A0A177WTR6</accession>